<dbReference type="AlphaFoldDB" id="G2XUF3"/>
<name>G2XUF3_BOTF4</name>
<evidence type="ECO:0000313" key="2">
    <source>
        <dbReference type="Proteomes" id="UP000008177"/>
    </source>
</evidence>
<accession>G2XUF3</accession>
<organism evidence="1 2">
    <name type="scientific">Botryotinia fuckeliana (strain T4)</name>
    <name type="common">Noble rot fungus</name>
    <name type="synonym">Botrytis cinerea</name>
    <dbReference type="NCBI Taxonomy" id="999810"/>
    <lineage>
        <taxon>Eukaryota</taxon>
        <taxon>Fungi</taxon>
        <taxon>Dikarya</taxon>
        <taxon>Ascomycota</taxon>
        <taxon>Pezizomycotina</taxon>
        <taxon>Leotiomycetes</taxon>
        <taxon>Helotiales</taxon>
        <taxon>Sclerotiniaceae</taxon>
        <taxon>Botrytis</taxon>
    </lineage>
</organism>
<dbReference type="HOGENOM" id="CLU_707862_0_0_1"/>
<protein>
    <submittedName>
        <fullName evidence="1">Uncharacterized protein</fullName>
    </submittedName>
</protein>
<dbReference type="Proteomes" id="UP000008177">
    <property type="component" value="Unplaced contigs"/>
</dbReference>
<reference evidence="2" key="1">
    <citation type="journal article" date="2011" name="PLoS Genet.">
        <title>Genomic analysis of the necrotrophic fungal pathogens Sclerotinia sclerotiorum and Botrytis cinerea.</title>
        <authorList>
            <person name="Amselem J."/>
            <person name="Cuomo C.A."/>
            <person name="van Kan J.A."/>
            <person name="Viaud M."/>
            <person name="Benito E.P."/>
            <person name="Couloux A."/>
            <person name="Coutinho P.M."/>
            <person name="de Vries R.P."/>
            <person name="Dyer P.S."/>
            <person name="Fillinger S."/>
            <person name="Fournier E."/>
            <person name="Gout L."/>
            <person name="Hahn M."/>
            <person name="Kohn L."/>
            <person name="Lapalu N."/>
            <person name="Plummer K.M."/>
            <person name="Pradier J.M."/>
            <person name="Quevillon E."/>
            <person name="Sharon A."/>
            <person name="Simon A."/>
            <person name="ten Have A."/>
            <person name="Tudzynski B."/>
            <person name="Tudzynski P."/>
            <person name="Wincker P."/>
            <person name="Andrew M."/>
            <person name="Anthouard V."/>
            <person name="Beever R.E."/>
            <person name="Beffa R."/>
            <person name="Benoit I."/>
            <person name="Bouzid O."/>
            <person name="Brault B."/>
            <person name="Chen Z."/>
            <person name="Choquer M."/>
            <person name="Collemare J."/>
            <person name="Cotton P."/>
            <person name="Danchin E.G."/>
            <person name="Da Silva C."/>
            <person name="Gautier A."/>
            <person name="Giraud C."/>
            <person name="Giraud T."/>
            <person name="Gonzalez C."/>
            <person name="Grossetete S."/>
            <person name="Guldener U."/>
            <person name="Henrissat B."/>
            <person name="Howlett B.J."/>
            <person name="Kodira C."/>
            <person name="Kretschmer M."/>
            <person name="Lappartient A."/>
            <person name="Leroch M."/>
            <person name="Levis C."/>
            <person name="Mauceli E."/>
            <person name="Neuveglise C."/>
            <person name="Oeser B."/>
            <person name="Pearson M."/>
            <person name="Poulain J."/>
            <person name="Poussereau N."/>
            <person name="Quesneville H."/>
            <person name="Rascle C."/>
            <person name="Schumacher J."/>
            <person name="Segurens B."/>
            <person name="Sexton A."/>
            <person name="Silva E."/>
            <person name="Sirven C."/>
            <person name="Soanes D.M."/>
            <person name="Talbot N.J."/>
            <person name="Templeton M."/>
            <person name="Yandava C."/>
            <person name="Yarden O."/>
            <person name="Zeng Q."/>
            <person name="Rollins J.A."/>
            <person name="Lebrun M.H."/>
            <person name="Dickman M."/>
        </authorList>
    </citation>
    <scope>NUCLEOTIDE SEQUENCE [LARGE SCALE GENOMIC DNA]</scope>
    <source>
        <strain evidence="2">T4</strain>
    </source>
</reference>
<evidence type="ECO:0000313" key="1">
    <source>
        <dbReference type="EMBL" id="CCD44123.1"/>
    </source>
</evidence>
<sequence length="390" mass="43548">MYGACTKLACLQKDDDDNTQMQVQRIRTTFVPSFQAQTSFAFAFAFALSCSTHWLVVSLAGRASAVYIVWRKYNVSPRRSARSALHYFMPWKHEAFNYSTNLSIFDSLTALVTCFPRPHNPSSPKPAPFCSAVSGDDRFLIVTKDGNFSPSPNFSPGTPQRERFYGAVGFGLAFYGTPTVRPTSTSTNASWSRPTPTPMQLRIVGICSRWHLTANVDDYEGIDVEEVLDIVIIDPSAVDKLSSQLANQLIQFQGCYDYCYEHSNREHFDKHETYCGLQTFVSKAIDGASGWLDVLNSGRILHHDDDLAGSMSTAKKRWIFSGMHPNNPDKIPEYICLQAGDIPSRNARLNFNIDSITGYTTSLAIAKASVRWNIIQIPVSDLQSGLHLRL</sequence>
<dbReference type="EMBL" id="FQ790270">
    <property type="protein sequence ID" value="CCD44123.1"/>
    <property type="molecule type" value="Genomic_DNA"/>
</dbReference>
<dbReference type="STRING" id="999810.G2XUF3"/>
<gene>
    <name evidence="1" type="ORF">BofuT4_P057030.1</name>
</gene>
<dbReference type="InParanoid" id="G2XUF3"/>
<proteinExistence type="predicted"/>